<dbReference type="EMBL" id="MCFF01000018">
    <property type="protein sequence ID" value="ORZ16004.1"/>
    <property type="molecule type" value="Genomic_DNA"/>
</dbReference>
<evidence type="ECO:0000256" key="3">
    <source>
        <dbReference type="PROSITE-ProRule" id="PRU00810"/>
    </source>
</evidence>
<dbReference type="InterPro" id="IPR003822">
    <property type="entry name" value="PAH"/>
</dbReference>
<dbReference type="RefSeq" id="XP_021881351.1">
    <property type="nucleotide sequence ID" value="XM_022024126.1"/>
</dbReference>
<dbReference type="Gene3D" id="1.20.1160.11">
    <property type="entry name" value="Paired amphipathic helix"/>
    <property type="match status" value="3"/>
</dbReference>
<organism evidence="4 5">
    <name type="scientific">Lobosporangium transversale</name>
    <dbReference type="NCBI Taxonomy" id="64571"/>
    <lineage>
        <taxon>Eukaryota</taxon>
        <taxon>Fungi</taxon>
        <taxon>Fungi incertae sedis</taxon>
        <taxon>Mucoromycota</taxon>
        <taxon>Mortierellomycotina</taxon>
        <taxon>Mortierellomycetes</taxon>
        <taxon>Mortierellales</taxon>
        <taxon>Mortierellaceae</taxon>
        <taxon>Lobosporangium</taxon>
    </lineage>
</organism>
<evidence type="ECO:0000256" key="1">
    <source>
        <dbReference type="ARBA" id="ARBA00004123"/>
    </source>
</evidence>
<proteinExistence type="predicted"/>
<dbReference type="GO" id="GO:0003714">
    <property type="term" value="F:transcription corepressor activity"/>
    <property type="evidence" value="ECO:0007669"/>
    <property type="project" value="InterPro"/>
</dbReference>
<reference evidence="4 5" key="1">
    <citation type="submission" date="2016-07" db="EMBL/GenBank/DDBJ databases">
        <title>Pervasive Adenine N6-methylation of Active Genes in Fungi.</title>
        <authorList>
            <consortium name="DOE Joint Genome Institute"/>
            <person name="Mondo S.J."/>
            <person name="Dannebaum R.O."/>
            <person name="Kuo R.C."/>
            <person name="Labutti K."/>
            <person name="Haridas S."/>
            <person name="Kuo A."/>
            <person name="Salamov A."/>
            <person name="Ahrendt S.R."/>
            <person name="Lipzen A."/>
            <person name="Sullivan W."/>
            <person name="Andreopoulos W.B."/>
            <person name="Clum A."/>
            <person name="Lindquist E."/>
            <person name="Daum C."/>
            <person name="Ramamoorthy G.K."/>
            <person name="Gryganskyi A."/>
            <person name="Culley D."/>
            <person name="Magnuson J.K."/>
            <person name="James T.Y."/>
            <person name="O'Malley M.A."/>
            <person name="Stajich J.E."/>
            <person name="Spatafora J.W."/>
            <person name="Visel A."/>
            <person name="Grigoriev I.V."/>
        </authorList>
    </citation>
    <scope>NUCLEOTIDE SEQUENCE [LARGE SCALE GENOMIC DNA]</scope>
    <source>
        <strain evidence="4 5">NRRL 3116</strain>
    </source>
</reference>
<dbReference type="InterPro" id="IPR039774">
    <property type="entry name" value="Sin3-like"/>
</dbReference>
<dbReference type="InParanoid" id="A0A1Y2GQ15"/>
<dbReference type="SUPFAM" id="SSF47762">
    <property type="entry name" value="PAH2 domain"/>
    <property type="match status" value="3"/>
</dbReference>
<gene>
    <name evidence="4" type="ORF">BCR41DRAFT_353333</name>
</gene>
<keyword evidence="2 3" id="KW-0539">Nucleus</keyword>
<comment type="caution">
    <text evidence="4">The sequence shown here is derived from an EMBL/GenBank/DDBJ whole genome shotgun (WGS) entry which is preliminary data.</text>
</comment>
<protein>
    <recommendedName>
        <fullName evidence="6">Paired amphipathic helix</fullName>
    </recommendedName>
</protein>
<evidence type="ECO:0000313" key="5">
    <source>
        <dbReference type="Proteomes" id="UP000193648"/>
    </source>
</evidence>
<name>A0A1Y2GQ15_9FUNG</name>
<evidence type="ECO:0000313" key="4">
    <source>
        <dbReference type="EMBL" id="ORZ16004.1"/>
    </source>
</evidence>
<dbReference type="OrthoDB" id="10265969at2759"/>
<evidence type="ECO:0000256" key="2">
    <source>
        <dbReference type="ARBA" id="ARBA00023242"/>
    </source>
</evidence>
<dbReference type="PANTHER" id="PTHR12346">
    <property type="entry name" value="SIN3B-RELATED"/>
    <property type="match status" value="1"/>
</dbReference>
<sequence length="441" mass="48601">MNTPLDSTTDQDECSSAASFAHSLVVAPLDTANTIHNISLALNNGSDATQADVSMDLTTTSTDADALMKDVTDAVQSNMTATEQQQQQPAEARMAVAELLVSLAQNSRSNEASTSQDDGTAAATSAFVSAVTGNPQPITDMTQESPIFKNAVDYVGSVKKAYENNPKVYTEFLSALGEYHNQNLPLDRMVQTVMTLFQDQPDLLLGFKEFLPEAQEILNQLVPPMMYSDYKGNASKIEVSNVGSPATTRATIPAALIATPVMGVQQPAQNFSTNGRDGAAADFLSMIKELSQQEPNMYQHLITLLRKFQKDHNYANLYFYVSIILRNHSHLLQRFQNFLPSVVSGVEVTEPRIISKAPPEELVVSPEFIEAKDFVQTVKLEAKNDLSMYDRFIIALEKYQYNGWTLDQVYSEVSLIFWNHPDALIGFKQFISSVPAQSSQL</sequence>
<dbReference type="GO" id="GO:0005634">
    <property type="term" value="C:nucleus"/>
    <property type="evidence" value="ECO:0007669"/>
    <property type="project" value="UniProtKB-SubCell"/>
</dbReference>
<dbReference type="Pfam" id="PF02671">
    <property type="entry name" value="PAH"/>
    <property type="match status" value="2"/>
</dbReference>
<dbReference type="STRING" id="64571.A0A1Y2GQ15"/>
<dbReference type="GeneID" id="33565970"/>
<dbReference type="AlphaFoldDB" id="A0A1Y2GQ15"/>
<dbReference type="InterPro" id="IPR036600">
    <property type="entry name" value="PAH_sf"/>
</dbReference>
<evidence type="ECO:0008006" key="6">
    <source>
        <dbReference type="Google" id="ProtNLM"/>
    </source>
</evidence>
<comment type="subcellular location">
    <subcellularLocation>
        <location evidence="1 3">Nucleus</location>
    </subcellularLocation>
</comment>
<dbReference type="PROSITE" id="PS51477">
    <property type="entry name" value="PAH"/>
    <property type="match status" value="3"/>
</dbReference>
<accession>A0A1Y2GQ15</accession>
<keyword evidence="5" id="KW-1185">Reference proteome</keyword>
<dbReference type="Proteomes" id="UP000193648">
    <property type="component" value="Unassembled WGS sequence"/>
</dbReference>